<dbReference type="PANTHER" id="PTHR33446">
    <property type="entry name" value="PROTEIN TONB-RELATED"/>
    <property type="match status" value="1"/>
</dbReference>
<dbReference type="GO" id="GO:0098797">
    <property type="term" value="C:plasma membrane protein complex"/>
    <property type="evidence" value="ECO:0007669"/>
    <property type="project" value="TreeGrafter"/>
</dbReference>
<protein>
    <submittedName>
        <fullName evidence="12">Protein TonB</fullName>
    </submittedName>
</protein>
<keyword evidence="4" id="KW-1003">Cell membrane</keyword>
<name>A0A4R6E968_9RHOO</name>
<dbReference type="Proteomes" id="UP000295129">
    <property type="component" value="Unassembled WGS sequence"/>
</dbReference>
<sequence length="309" mass="34209">MSRRPTFPKAQPKPAAASTGRRWWLALAAQPVLLAAFAASLLLHGGLLMLQFAPPEVKPKRDKDRGLEVVLVNARHAQRPDKPEVLAQANLDGGGNTDQEVRAKSPLPPQNKQRDGEALAEAKRKVQQMERTQQQLLTQAKKPAPPVAPAPVQNAQPEPQPVASGLDLLDSAAAVARLEAQIDRNLEEYAKRPRKKFIGARAREYRFAQYVEDWRLKIERIGTLNYPDAARGKLYGSLLLSVTIRADGTVDQVSVHRSSGHKVLDDAAVRIVKLAAPYAEFPPDVKRDTDMIEITRTWTFTNTDQVHAN</sequence>
<feature type="region of interest" description="Disordered" evidence="10">
    <location>
        <begin position="80"/>
        <end position="164"/>
    </location>
</feature>
<evidence type="ECO:0000256" key="9">
    <source>
        <dbReference type="ARBA" id="ARBA00023136"/>
    </source>
</evidence>
<comment type="caution">
    <text evidence="12">The sequence shown here is derived from an EMBL/GenBank/DDBJ whole genome shotgun (WGS) entry which is preliminary data.</text>
</comment>
<dbReference type="SUPFAM" id="SSF74653">
    <property type="entry name" value="TolA/TonB C-terminal domain"/>
    <property type="match status" value="1"/>
</dbReference>
<evidence type="ECO:0000256" key="5">
    <source>
        <dbReference type="ARBA" id="ARBA00022519"/>
    </source>
</evidence>
<keyword evidence="8" id="KW-1133">Transmembrane helix</keyword>
<dbReference type="InterPro" id="IPR037682">
    <property type="entry name" value="TonB_C"/>
</dbReference>
<evidence type="ECO:0000259" key="11">
    <source>
        <dbReference type="PROSITE" id="PS52015"/>
    </source>
</evidence>
<comment type="similarity">
    <text evidence="2">Belongs to the TonB family.</text>
</comment>
<feature type="domain" description="TonB C-terminal" evidence="11">
    <location>
        <begin position="210"/>
        <end position="307"/>
    </location>
</feature>
<comment type="subcellular location">
    <subcellularLocation>
        <location evidence="1">Cell inner membrane</location>
        <topology evidence="1">Single-pass membrane protein</topology>
        <orientation evidence="1">Periplasmic side</orientation>
    </subcellularLocation>
</comment>
<feature type="compositionally biased region" description="Basic and acidic residues" evidence="10">
    <location>
        <begin position="112"/>
        <end position="128"/>
    </location>
</feature>
<keyword evidence="5" id="KW-0997">Cell inner membrane</keyword>
<dbReference type="AlphaFoldDB" id="A0A4R6E968"/>
<evidence type="ECO:0000313" key="12">
    <source>
        <dbReference type="EMBL" id="TDN53558.1"/>
    </source>
</evidence>
<keyword evidence="3" id="KW-0813">Transport</keyword>
<dbReference type="InterPro" id="IPR006260">
    <property type="entry name" value="TonB/TolA_C"/>
</dbReference>
<feature type="compositionally biased region" description="Low complexity" evidence="10">
    <location>
        <begin position="150"/>
        <end position="164"/>
    </location>
</feature>
<dbReference type="GO" id="GO:0055085">
    <property type="term" value="P:transmembrane transport"/>
    <property type="evidence" value="ECO:0007669"/>
    <property type="project" value="InterPro"/>
</dbReference>
<dbReference type="OrthoDB" id="9803361at2"/>
<organism evidence="12 13">
    <name type="scientific">Azoarcus indigens</name>
    <dbReference type="NCBI Taxonomy" id="29545"/>
    <lineage>
        <taxon>Bacteria</taxon>
        <taxon>Pseudomonadati</taxon>
        <taxon>Pseudomonadota</taxon>
        <taxon>Betaproteobacteria</taxon>
        <taxon>Rhodocyclales</taxon>
        <taxon>Zoogloeaceae</taxon>
        <taxon>Azoarcus</taxon>
    </lineage>
</organism>
<dbReference type="GO" id="GO:0015031">
    <property type="term" value="P:protein transport"/>
    <property type="evidence" value="ECO:0007669"/>
    <property type="project" value="UniProtKB-KW"/>
</dbReference>
<keyword evidence="13" id="KW-1185">Reference proteome</keyword>
<evidence type="ECO:0000256" key="10">
    <source>
        <dbReference type="SAM" id="MobiDB-lite"/>
    </source>
</evidence>
<accession>A0A4R6E968</accession>
<dbReference type="EMBL" id="SNVV01000005">
    <property type="protein sequence ID" value="TDN53558.1"/>
    <property type="molecule type" value="Genomic_DNA"/>
</dbReference>
<proteinExistence type="inferred from homology"/>
<evidence type="ECO:0000256" key="7">
    <source>
        <dbReference type="ARBA" id="ARBA00022927"/>
    </source>
</evidence>
<evidence type="ECO:0000256" key="4">
    <source>
        <dbReference type="ARBA" id="ARBA00022475"/>
    </source>
</evidence>
<dbReference type="Pfam" id="PF03544">
    <property type="entry name" value="TonB_C"/>
    <property type="match status" value="1"/>
</dbReference>
<evidence type="ECO:0000256" key="8">
    <source>
        <dbReference type="ARBA" id="ARBA00022989"/>
    </source>
</evidence>
<dbReference type="PROSITE" id="PS52015">
    <property type="entry name" value="TONB_CTD"/>
    <property type="match status" value="1"/>
</dbReference>
<dbReference type="NCBIfam" id="TIGR01352">
    <property type="entry name" value="tonB_Cterm"/>
    <property type="match status" value="1"/>
</dbReference>
<gene>
    <name evidence="12" type="ORF">C7389_105233</name>
</gene>
<evidence type="ECO:0000256" key="3">
    <source>
        <dbReference type="ARBA" id="ARBA00022448"/>
    </source>
</evidence>
<evidence type="ECO:0000256" key="2">
    <source>
        <dbReference type="ARBA" id="ARBA00006555"/>
    </source>
</evidence>
<dbReference type="Gene3D" id="3.30.1150.10">
    <property type="match status" value="1"/>
</dbReference>
<evidence type="ECO:0000313" key="13">
    <source>
        <dbReference type="Proteomes" id="UP000295129"/>
    </source>
</evidence>
<keyword evidence="7" id="KW-0653">Protein transport</keyword>
<evidence type="ECO:0000256" key="1">
    <source>
        <dbReference type="ARBA" id="ARBA00004383"/>
    </source>
</evidence>
<feature type="compositionally biased region" description="Polar residues" evidence="10">
    <location>
        <begin position="129"/>
        <end position="138"/>
    </location>
</feature>
<keyword evidence="6" id="KW-0812">Transmembrane</keyword>
<keyword evidence="9" id="KW-0472">Membrane</keyword>
<evidence type="ECO:0000256" key="6">
    <source>
        <dbReference type="ARBA" id="ARBA00022692"/>
    </source>
</evidence>
<dbReference type="InterPro" id="IPR051045">
    <property type="entry name" value="TonB-dependent_transducer"/>
</dbReference>
<reference evidence="12 13" key="1">
    <citation type="submission" date="2019-03" db="EMBL/GenBank/DDBJ databases">
        <title>Genomic Encyclopedia of Type Strains, Phase IV (KMG-IV): sequencing the most valuable type-strain genomes for metagenomic binning, comparative biology and taxonomic classification.</title>
        <authorList>
            <person name="Goeker M."/>
        </authorList>
    </citation>
    <scope>NUCLEOTIDE SEQUENCE [LARGE SCALE GENOMIC DNA]</scope>
    <source>
        <strain evidence="12 13">DSM 12121</strain>
    </source>
</reference>
<dbReference type="GO" id="GO:0031992">
    <property type="term" value="F:energy transducer activity"/>
    <property type="evidence" value="ECO:0007669"/>
    <property type="project" value="TreeGrafter"/>
</dbReference>
<dbReference type="PANTHER" id="PTHR33446:SF11">
    <property type="entry name" value="TONB3"/>
    <property type="match status" value="1"/>
</dbReference>
<dbReference type="RefSeq" id="WP_133590252.1">
    <property type="nucleotide sequence ID" value="NZ_SNVV01000005.1"/>
</dbReference>